<dbReference type="PRINTS" id="PR00337">
    <property type="entry name" value="LEUILEVALBP"/>
</dbReference>
<evidence type="ECO:0000313" key="7">
    <source>
        <dbReference type="Proteomes" id="UP000429555"/>
    </source>
</evidence>
<protein>
    <submittedName>
        <fullName evidence="6">ABC transporter substrate-binding protein</fullName>
    </submittedName>
</protein>
<name>A0A6I4L2E1_9PSED</name>
<evidence type="ECO:0000256" key="2">
    <source>
        <dbReference type="ARBA" id="ARBA00022448"/>
    </source>
</evidence>
<evidence type="ECO:0000313" key="6">
    <source>
        <dbReference type="EMBL" id="MVW76906.1"/>
    </source>
</evidence>
<keyword evidence="7" id="KW-1185">Reference proteome</keyword>
<gene>
    <name evidence="6" type="ORF">GJV18_16405</name>
</gene>
<dbReference type="InterPro" id="IPR028082">
    <property type="entry name" value="Peripla_BP_I"/>
</dbReference>
<dbReference type="GO" id="GO:0006865">
    <property type="term" value="P:amino acid transport"/>
    <property type="evidence" value="ECO:0007669"/>
    <property type="project" value="UniProtKB-KW"/>
</dbReference>
<feature type="domain" description="Leucine-binding protein" evidence="5">
    <location>
        <begin position="28"/>
        <end position="349"/>
    </location>
</feature>
<dbReference type="InterPro" id="IPR028081">
    <property type="entry name" value="Leu-bd"/>
</dbReference>
<dbReference type="PANTHER" id="PTHR30483:SF6">
    <property type="entry name" value="PERIPLASMIC BINDING PROTEIN OF ABC TRANSPORTER FOR NATURAL AMINO ACIDS"/>
    <property type="match status" value="1"/>
</dbReference>
<reference evidence="6 7" key="1">
    <citation type="submission" date="2019-11" db="EMBL/GenBank/DDBJ databases">
        <title>Pseudomonas flavidum sp. nov., isolated from Baiyang Lake.</title>
        <authorList>
            <person name="Zhao Y."/>
        </authorList>
    </citation>
    <scope>NUCLEOTIDE SEQUENCE [LARGE SCALE GENOMIC DNA]</scope>
    <source>
        <strain evidence="7">R-22-3 w-18</strain>
    </source>
</reference>
<evidence type="ECO:0000259" key="5">
    <source>
        <dbReference type="Pfam" id="PF13458"/>
    </source>
</evidence>
<dbReference type="InterPro" id="IPR000709">
    <property type="entry name" value="Leu_Ile_Val-bd"/>
</dbReference>
<organism evidence="6 7">
    <name type="scientific">Pseudomonas xionganensis</name>
    <dbReference type="NCBI Taxonomy" id="2654845"/>
    <lineage>
        <taxon>Bacteria</taxon>
        <taxon>Pseudomonadati</taxon>
        <taxon>Pseudomonadota</taxon>
        <taxon>Gammaproteobacteria</taxon>
        <taxon>Pseudomonadales</taxon>
        <taxon>Pseudomonadaceae</taxon>
        <taxon>Pseudomonas</taxon>
    </lineage>
</organism>
<keyword evidence="2" id="KW-0813">Transport</keyword>
<dbReference type="AlphaFoldDB" id="A0A6I4L2E1"/>
<sequence>MRIKYPLASLFIAATLVACNEPPPPVQPVRLGVIVDSSGASASLGISGRNGVQLAIEQHNQKGGIKGRPIEIHQYDDGFDPQQAKQAARKLIDIKVDAVLGPMTSVIAEALAPTFTEANILLMGITPLSPLLAGRDDMFFRTLGHQNPDARDIASHLHKRLGINRVSLLVEQSNATFTTPWVADFTRYYTGLGGEIADPVVFQRSAEAPYADLAQTALKQETQAVVLVSSALDTAMLASHLRQKKPDMVLATPAWAAADTLLEMGGQAVEGLITAQVFDIEDKNPLFQSFRDQYQARFGQDVDTAAVTGYNATQVLLHALASRQPDEHLKQTLLRIRRFEGLQQPIVFDDFGDNYNLIYLRVVRHGRFISPE</sequence>
<dbReference type="PANTHER" id="PTHR30483">
    <property type="entry name" value="LEUCINE-SPECIFIC-BINDING PROTEIN"/>
    <property type="match status" value="1"/>
</dbReference>
<dbReference type="Pfam" id="PF13458">
    <property type="entry name" value="Peripla_BP_6"/>
    <property type="match status" value="1"/>
</dbReference>
<comment type="similarity">
    <text evidence="1">Belongs to the leucine-binding protein family.</text>
</comment>
<evidence type="ECO:0000256" key="3">
    <source>
        <dbReference type="ARBA" id="ARBA00022729"/>
    </source>
</evidence>
<dbReference type="Gene3D" id="3.40.50.2300">
    <property type="match status" value="2"/>
</dbReference>
<accession>A0A6I4L2E1</accession>
<keyword evidence="3" id="KW-0732">Signal</keyword>
<dbReference type="PROSITE" id="PS51257">
    <property type="entry name" value="PROKAR_LIPOPROTEIN"/>
    <property type="match status" value="1"/>
</dbReference>
<keyword evidence="4" id="KW-0029">Amino-acid transport</keyword>
<comment type="caution">
    <text evidence="6">The sequence shown here is derived from an EMBL/GenBank/DDBJ whole genome shotgun (WGS) entry which is preliminary data.</text>
</comment>
<dbReference type="Proteomes" id="UP000429555">
    <property type="component" value="Unassembled WGS sequence"/>
</dbReference>
<dbReference type="EMBL" id="WKJZ01000003">
    <property type="protein sequence ID" value="MVW76906.1"/>
    <property type="molecule type" value="Genomic_DNA"/>
</dbReference>
<dbReference type="SUPFAM" id="SSF53822">
    <property type="entry name" value="Periplasmic binding protein-like I"/>
    <property type="match status" value="1"/>
</dbReference>
<evidence type="ECO:0000256" key="1">
    <source>
        <dbReference type="ARBA" id="ARBA00010062"/>
    </source>
</evidence>
<dbReference type="RefSeq" id="WP_160347570.1">
    <property type="nucleotide sequence ID" value="NZ_WKJZ01000003.1"/>
</dbReference>
<evidence type="ECO:0000256" key="4">
    <source>
        <dbReference type="ARBA" id="ARBA00022970"/>
    </source>
</evidence>
<proteinExistence type="inferred from homology"/>
<dbReference type="InterPro" id="IPR051010">
    <property type="entry name" value="BCAA_transport"/>
</dbReference>